<dbReference type="PANTHER" id="PTHR38043:SF1">
    <property type="entry name" value="PROTEIN HEMX"/>
    <property type="match status" value="1"/>
</dbReference>
<feature type="coiled-coil region" evidence="1">
    <location>
        <begin position="108"/>
        <end position="188"/>
    </location>
</feature>
<feature type="compositionally biased region" description="Low complexity" evidence="2">
    <location>
        <begin position="7"/>
        <end position="19"/>
    </location>
</feature>
<evidence type="ECO:0000313" key="4">
    <source>
        <dbReference type="Proteomes" id="UP000290244"/>
    </source>
</evidence>
<evidence type="ECO:0000256" key="2">
    <source>
        <dbReference type="SAM" id="MobiDB-lite"/>
    </source>
</evidence>
<dbReference type="InterPro" id="IPR007470">
    <property type="entry name" value="HemX"/>
</dbReference>
<proteinExistence type="predicted"/>
<dbReference type="Proteomes" id="UP000290244">
    <property type="component" value="Chromosome"/>
</dbReference>
<keyword evidence="1" id="KW-0175">Coiled coil</keyword>
<organism evidence="3 4">
    <name type="scientific">Litorilituus sediminis</name>
    <dbReference type="NCBI Taxonomy" id="718192"/>
    <lineage>
        <taxon>Bacteria</taxon>
        <taxon>Pseudomonadati</taxon>
        <taxon>Pseudomonadota</taxon>
        <taxon>Gammaproteobacteria</taxon>
        <taxon>Alteromonadales</taxon>
        <taxon>Colwelliaceae</taxon>
        <taxon>Litorilituus</taxon>
    </lineage>
</organism>
<accession>A0A4P6P3S3</accession>
<reference evidence="3 4" key="1">
    <citation type="submission" date="2018-12" db="EMBL/GenBank/DDBJ databases">
        <title>Complete genome of Litorilituus sediminis.</title>
        <authorList>
            <person name="Liu A."/>
            <person name="Rong J."/>
        </authorList>
    </citation>
    <scope>NUCLEOTIDE SEQUENCE [LARGE SCALE GENOMIC DNA]</scope>
    <source>
        <strain evidence="3 4">JCM 17549</strain>
    </source>
</reference>
<dbReference type="AlphaFoldDB" id="A0A4P6P3S3"/>
<keyword evidence="4" id="KW-1185">Reference proteome</keyword>
<feature type="region of interest" description="Disordered" evidence="2">
    <location>
        <begin position="426"/>
        <end position="445"/>
    </location>
</feature>
<evidence type="ECO:0000313" key="3">
    <source>
        <dbReference type="EMBL" id="QBG36216.1"/>
    </source>
</evidence>
<dbReference type="Pfam" id="PF04375">
    <property type="entry name" value="HemX"/>
    <property type="match status" value="1"/>
</dbReference>
<feature type="compositionally biased region" description="Basic and acidic residues" evidence="2">
    <location>
        <begin position="32"/>
        <end position="61"/>
    </location>
</feature>
<dbReference type="RefSeq" id="WP_130602156.1">
    <property type="nucleotide sequence ID" value="NZ_CP034759.1"/>
</dbReference>
<feature type="compositionally biased region" description="Low complexity" evidence="2">
    <location>
        <begin position="70"/>
        <end position="84"/>
    </location>
</feature>
<dbReference type="KEGG" id="lsd:EMK97_11070"/>
<dbReference type="PANTHER" id="PTHR38043">
    <property type="entry name" value="PROTEIN HEMX"/>
    <property type="match status" value="1"/>
</dbReference>
<gene>
    <name evidence="3" type="ORF">EMK97_11070</name>
</gene>
<dbReference type="OrthoDB" id="5739852at2"/>
<name>A0A4P6P3S3_9GAMM</name>
<feature type="region of interest" description="Disordered" evidence="2">
    <location>
        <begin position="1"/>
        <end position="84"/>
    </location>
</feature>
<sequence length="445" mass="49465">MSKNTMSDKSSPEKASSSKNKQETSATAAKANDSKDSTQETSKAKQSEKADNNNSTADKKASSTVTTKQARNNKSATSAASAAKPSNKLAITAIAIACISVLASGFHYLEQQKQNAALIDNIKQQNNAAIEKSRAQTKQQLITEFKQELRQQQQAFAAELQQVSQQINSASEDKIAQLSQQVAQLETRITQRQPSDWLVHEAEYLIRVAARTMWQEKDTKAAIGLLKDADSRLAELSEPKYLPVRATIHEDIKALELMPTLQSQEAVLSLMALDKQISTLPLIGDDLGNLSTNVKELELSSDISDWKSNLSKSWQNFLDDFIRIRPREGSVEPLISPKQQQNLKHNLSLKVQLAIWAVREGNTEVYQQALSDVQKWTSDYFDMQSPRNTEFYQSIEKLKTYLINYNYPSDLPSLTAIKSLIQESSEAPIDATEPSEDVGVTEGQL</sequence>
<evidence type="ECO:0000256" key="1">
    <source>
        <dbReference type="SAM" id="Coils"/>
    </source>
</evidence>
<protein>
    <submittedName>
        <fullName evidence="3">Heme biosynthesis operon protein HemX</fullName>
    </submittedName>
</protein>
<dbReference type="EMBL" id="CP034759">
    <property type="protein sequence ID" value="QBG36216.1"/>
    <property type="molecule type" value="Genomic_DNA"/>
</dbReference>